<dbReference type="Proteomes" id="UP001182303">
    <property type="component" value="Unassembled WGS sequence"/>
</dbReference>
<protein>
    <submittedName>
        <fullName evidence="1">Head-tail connector protein</fullName>
    </submittedName>
</protein>
<dbReference type="InterPro" id="IPR006450">
    <property type="entry name" value="Phage_HK97_gp6-like"/>
</dbReference>
<organism evidence="1 2">
    <name type="scientific">Clostridium sporogenes</name>
    <dbReference type="NCBI Taxonomy" id="1509"/>
    <lineage>
        <taxon>Bacteria</taxon>
        <taxon>Bacillati</taxon>
        <taxon>Bacillota</taxon>
        <taxon>Clostridia</taxon>
        <taxon>Eubacteriales</taxon>
        <taxon>Clostridiaceae</taxon>
        <taxon>Clostridium</taxon>
    </lineage>
</organism>
<dbReference type="RefSeq" id="WP_054676848.1">
    <property type="nucleotide sequence ID" value="NZ_JARUIS010000042.1"/>
</dbReference>
<sequence>MIVTVKEVKEYLKIDGDEEDIYLEILIKAAEEFIFNGTGKTFDSNNKLAKIVALFLIGDMHENRTMTTEKVGTKVREIVTMILIQLAY</sequence>
<evidence type="ECO:0000313" key="2">
    <source>
        <dbReference type="Proteomes" id="UP001182303"/>
    </source>
</evidence>
<evidence type="ECO:0000313" key="1">
    <source>
        <dbReference type="EMBL" id="MDS1005302.1"/>
    </source>
</evidence>
<dbReference type="AlphaFoldDB" id="A0AAE4JXR4"/>
<comment type="caution">
    <text evidence="1">The sequence shown here is derived from an EMBL/GenBank/DDBJ whole genome shotgun (WGS) entry which is preliminary data.</text>
</comment>
<dbReference type="CDD" id="cd08054">
    <property type="entry name" value="gp6"/>
    <property type="match status" value="1"/>
</dbReference>
<accession>A0AAE4JXR4</accession>
<dbReference type="Gene3D" id="1.10.3230.30">
    <property type="entry name" value="Phage gp6-like head-tail connector protein"/>
    <property type="match status" value="1"/>
</dbReference>
<dbReference type="EMBL" id="JARUIS010000042">
    <property type="protein sequence ID" value="MDS1005302.1"/>
    <property type="molecule type" value="Genomic_DNA"/>
</dbReference>
<dbReference type="Pfam" id="PF05135">
    <property type="entry name" value="Phage_connect_1"/>
    <property type="match status" value="1"/>
</dbReference>
<gene>
    <name evidence="1" type="ORF">P9J83_17695</name>
</gene>
<dbReference type="InterPro" id="IPR021146">
    <property type="entry name" value="Phage_gp6-like_head-tail"/>
</dbReference>
<reference evidence="1" key="1">
    <citation type="submission" date="2023-04" db="EMBL/GenBank/DDBJ databases">
        <title>Assessment of the microbiological origin of a defect in Grana Padano cheese.</title>
        <authorList>
            <person name="Zago M."/>
            <person name="Rossetti L."/>
            <person name="Bonvini B."/>
            <person name="Carminati D."/>
            <person name="Giraffa G."/>
        </authorList>
    </citation>
    <scope>NUCLEOTIDE SEQUENCE</scope>
    <source>
        <strain evidence="1">4990</strain>
    </source>
</reference>
<name>A0AAE4JXR4_CLOSG</name>
<proteinExistence type="predicted"/>
<dbReference type="NCBIfam" id="TIGR01560">
    <property type="entry name" value="put_DNA_pack"/>
    <property type="match status" value="1"/>
</dbReference>